<proteinExistence type="predicted"/>
<reference evidence="8 9" key="1">
    <citation type="submission" date="2018-06" db="EMBL/GenBank/DDBJ databases">
        <title>A transcriptomic atlas of mushroom development highlights an independent origin of complex multicellularity.</title>
        <authorList>
            <consortium name="DOE Joint Genome Institute"/>
            <person name="Krizsan K."/>
            <person name="Almasi E."/>
            <person name="Merenyi Z."/>
            <person name="Sahu N."/>
            <person name="Viragh M."/>
            <person name="Koszo T."/>
            <person name="Mondo S."/>
            <person name="Kiss B."/>
            <person name="Balint B."/>
            <person name="Kues U."/>
            <person name="Barry K."/>
            <person name="Hegedus J.C."/>
            <person name="Henrissat B."/>
            <person name="Johnson J."/>
            <person name="Lipzen A."/>
            <person name="Ohm R."/>
            <person name="Nagy I."/>
            <person name="Pangilinan J."/>
            <person name="Yan J."/>
            <person name="Xiong Y."/>
            <person name="Grigoriev I.V."/>
            <person name="Hibbett D.S."/>
            <person name="Nagy L.G."/>
        </authorList>
    </citation>
    <scope>NUCLEOTIDE SEQUENCE [LARGE SCALE GENOMIC DNA]</scope>
    <source>
        <strain evidence="8 9">SZMC22713</strain>
    </source>
</reference>
<comment type="subcellular location">
    <subcellularLocation>
        <location evidence="1">Membrane</location>
        <topology evidence="1">Multi-pass membrane protein</topology>
    </subcellularLocation>
</comment>
<dbReference type="PROSITE" id="PS50850">
    <property type="entry name" value="MFS"/>
    <property type="match status" value="1"/>
</dbReference>
<evidence type="ECO:0000256" key="4">
    <source>
        <dbReference type="ARBA" id="ARBA00022989"/>
    </source>
</evidence>
<keyword evidence="4 6" id="KW-1133">Transmembrane helix</keyword>
<gene>
    <name evidence="8" type="ORF">BD410DRAFT_748096</name>
</gene>
<dbReference type="AlphaFoldDB" id="A0A4Y7Q7J3"/>
<keyword evidence="9" id="KW-1185">Reference proteome</keyword>
<feature type="transmembrane region" description="Helical" evidence="6">
    <location>
        <begin position="290"/>
        <end position="313"/>
    </location>
</feature>
<feature type="transmembrane region" description="Helical" evidence="6">
    <location>
        <begin position="157"/>
        <end position="177"/>
    </location>
</feature>
<dbReference type="Proteomes" id="UP000294933">
    <property type="component" value="Unassembled WGS sequence"/>
</dbReference>
<dbReference type="GO" id="GO:0016020">
    <property type="term" value="C:membrane"/>
    <property type="evidence" value="ECO:0007669"/>
    <property type="project" value="UniProtKB-SubCell"/>
</dbReference>
<feature type="transmembrane region" description="Helical" evidence="6">
    <location>
        <begin position="189"/>
        <end position="210"/>
    </location>
</feature>
<feature type="transmembrane region" description="Helical" evidence="6">
    <location>
        <begin position="358"/>
        <end position="376"/>
    </location>
</feature>
<keyword evidence="2" id="KW-0813">Transport</keyword>
<dbReference type="Pfam" id="PF07690">
    <property type="entry name" value="MFS_1"/>
    <property type="match status" value="1"/>
</dbReference>
<evidence type="ECO:0000256" key="1">
    <source>
        <dbReference type="ARBA" id="ARBA00004141"/>
    </source>
</evidence>
<accession>A0A4Y7Q7J3</accession>
<feature type="transmembrane region" description="Helical" evidence="6">
    <location>
        <begin position="128"/>
        <end position="145"/>
    </location>
</feature>
<evidence type="ECO:0000256" key="6">
    <source>
        <dbReference type="SAM" id="Phobius"/>
    </source>
</evidence>
<sequence length="532" mass="59966">MGTESIDEKYISGSSDDLTNVNPELLKGLDVTIGIAAGHANDDVMSPKEAQRIRRKLDWHLLPLLFFIYTLQNVDKGTIAASSILGLIKDNHLTTNEFNNLNSAFFIGYLIFQLPQNWALQRFPAGKWIACNLFLWSLFLGLMATCHNYGGLFTLRFLLGASEGCMITGIMTITSMFYTRTEIGERLGWIFQCNGVGVIVSGFLSFGVFHADPKKHPNQWQWLMITTSLITFVCFILFVLFFPDNPAKARFLTEDEKLKVVKRIQINQMGIETKQFKKKQFIEALTDVKCWLFALAAAIAVLQNGLSVQYALIIKSYGFTTLQTTLLNIPSGAVQIIGITSCGYMLRKFPNSRAWLSIFWWLPSLAGAFVQLFLPFSNRNGHLIAIYIINLGAAPCFVMMMSWVTSTNAGHTKKLTAHAMFLVGYALGQILCTQFWKKKYQPRDIVPWTITVVTYCVDIFLVLVIRYVLVTENKRRDALQAEAEASGKSLDEFNDLGYLDTVDATGKAVRVKVERGLMDVTDRENLAFRYVL</sequence>
<dbReference type="InterPro" id="IPR036259">
    <property type="entry name" value="MFS_trans_sf"/>
</dbReference>
<dbReference type="InterPro" id="IPR020846">
    <property type="entry name" value="MFS_dom"/>
</dbReference>
<keyword evidence="5 6" id="KW-0472">Membrane</keyword>
<evidence type="ECO:0000259" key="7">
    <source>
        <dbReference type="PROSITE" id="PS50850"/>
    </source>
</evidence>
<feature type="transmembrane region" description="Helical" evidence="6">
    <location>
        <begin position="382"/>
        <end position="403"/>
    </location>
</feature>
<dbReference type="OrthoDB" id="6730379at2759"/>
<organism evidence="8 9">
    <name type="scientific">Rickenella mellea</name>
    <dbReference type="NCBI Taxonomy" id="50990"/>
    <lineage>
        <taxon>Eukaryota</taxon>
        <taxon>Fungi</taxon>
        <taxon>Dikarya</taxon>
        <taxon>Basidiomycota</taxon>
        <taxon>Agaricomycotina</taxon>
        <taxon>Agaricomycetes</taxon>
        <taxon>Hymenochaetales</taxon>
        <taxon>Rickenellaceae</taxon>
        <taxon>Rickenella</taxon>
    </lineage>
</organism>
<evidence type="ECO:0000256" key="2">
    <source>
        <dbReference type="ARBA" id="ARBA00022448"/>
    </source>
</evidence>
<feature type="transmembrane region" description="Helical" evidence="6">
    <location>
        <begin position="448"/>
        <end position="469"/>
    </location>
</feature>
<evidence type="ECO:0000256" key="3">
    <source>
        <dbReference type="ARBA" id="ARBA00022692"/>
    </source>
</evidence>
<evidence type="ECO:0000256" key="5">
    <source>
        <dbReference type="ARBA" id="ARBA00023136"/>
    </source>
</evidence>
<evidence type="ECO:0000313" key="9">
    <source>
        <dbReference type="Proteomes" id="UP000294933"/>
    </source>
</evidence>
<dbReference type="SUPFAM" id="SSF103473">
    <property type="entry name" value="MFS general substrate transporter"/>
    <property type="match status" value="1"/>
</dbReference>
<dbReference type="STRING" id="50990.A0A4Y7Q7J3"/>
<feature type="transmembrane region" description="Helical" evidence="6">
    <location>
        <begin position="222"/>
        <end position="242"/>
    </location>
</feature>
<feature type="domain" description="Major facilitator superfamily (MFS) profile" evidence="7">
    <location>
        <begin position="61"/>
        <end position="474"/>
    </location>
</feature>
<protein>
    <submittedName>
        <fullName evidence="8">MFS general substrate transporter</fullName>
    </submittedName>
</protein>
<dbReference type="Gene3D" id="1.20.1250.20">
    <property type="entry name" value="MFS general substrate transporter like domains"/>
    <property type="match status" value="1"/>
</dbReference>
<dbReference type="PANTHER" id="PTHR43791:SF63">
    <property type="entry name" value="HIGH AFFINITY CYSTEINE TRANSPORTER"/>
    <property type="match status" value="1"/>
</dbReference>
<dbReference type="EMBL" id="ML170173">
    <property type="protein sequence ID" value="TDL22869.1"/>
    <property type="molecule type" value="Genomic_DNA"/>
</dbReference>
<dbReference type="PANTHER" id="PTHR43791">
    <property type="entry name" value="PERMEASE-RELATED"/>
    <property type="match status" value="1"/>
</dbReference>
<keyword evidence="3 6" id="KW-0812">Transmembrane</keyword>
<evidence type="ECO:0000313" key="8">
    <source>
        <dbReference type="EMBL" id="TDL22869.1"/>
    </source>
</evidence>
<dbReference type="VEuPathDB" id="FungiDB:BD410DRAFT_748096"/>
<dbReference type="GO" id="GO:0022857">
    <property type="term" value="F:transmembrane transporter activity"/>
    <property type="evidence" value="ECO:0007669"/>
    <property type="project" value="InterPro"/>
</dbReference>
<name>A0A4Y7Q7J3_9AGAM</name>
<dbReference type="InterPro" id="IPR011701">
    <property type="entry name" value="MFS"/>
</dbReference>